<protein>
    <submittedName>
        <fullName evidence="4">Putative dehydrogenase</fullName>
    </submittedName>
</protein>
<dbReference type="InterPro" id="IPR043906">
    <property type="entry name" value="Gfo/Idh/MocA_OxRdtase_bact_C"/>
</dbReference>
<dbReference type="EMBL" id="JACHIG010000004">
    <property type="protein sequence ID" value="MBB5032707.1"/>
    <property type="molecule type" value="Genomic_DNA"/>
</dbReference>
<dbReference type="RefSeq" id="WP_184339619.1">
    <property type="nucleotide sequence ID" value="NZ_JACHIG010000004.1"/>
</dbReference>
<dbReference type="Proteomes" id="UP000590740">
    <property type="component" value="Unassembled WGS sequence"/>
</dbReference>
<feature type="domain" description="Gfo/Idh/MocA-like oxidoreductase N-terminal" evidence="2">
    <location>
        <begin position="35"/>
        <end position="154"/>
    </location>
</feature>
<accession>A0A7W7YAM6</accession>
<reference evidence="4 5" key="1">
    <citation type="submission" date="2020-08" db="EMBL/GenBank/DDBJ databases">
        <title>Genomic Encyclopedia of Type Strains, Phase IV (KMG-IV): sequencing the most valuable type-strain genomes for metagenomic binning, comparative biology and taxonomic classification.</title>
        <authorList>
            <person name="Goeker M."/>
        </authorList>
    </citation>
    <scope>NUCLEOTIDE SEQUENCE [LARGE SCALE GENOMIC DNA]</scope>
    <source>
        <strain evidence="4 5">DSM 12252</strain>
    </source>
</reference>
<feature type="domain" description="Gfo/Idh/MocA-like oxidoreductase bacterial type C-terminal" evidence="3">
    <location>
        <begin position="201"/>
        <end position="286"/>
    </location>
</feature>
<evidence type="ECO:0000313" key="4">
    <source>
        <dbReference type="EMBL" id="MBB5032707.1"/>
    </source>
</evidence>
<keyword evidence="1" id="KW-0732">Signal</keyword>
<evidence type="ECO:0000259" key="2">
    <source>
        <dbReference type="Pfam" id="PF01408"/>
    </source>
</evidence>
<gene>
    <name evidence="4" type="ORF">HNQ65_002289</name>
</gene>
<dbReference type="AlphaFoldDB" id="A0A7W7YAM6"/>
<feature type="chain" id="PRO_5030853496" evidence="1">
    <location>
        <begin position="18"/>
        <end position="453"/>
    </location>
</feature>
<evidence type="ECO:0000259" key="3">
    <source>
        <dbReference type="Pfam" id="PF19051"/>
    </source>
</evidence>
<comment type="caution">
    <text evidence="4">The sequence shown here is derived from an EMBL/GenBank/DDBJ whole genome shotgun (WGS) entry which is preliminary data.</text>
</comment>
<dbReference type="SUPFAM" id="SSF55347">
    <property type="entry name" value="Glyceraldehyde-3-phosphate dehydrogenase-like, C-terminal domain"/>
    <property type="match status" value="1"/>
</dbReference>
<evidence type="ECO:0000256" key="1">
    <source>
        <dbReference type="SAM" id="SignalP"/>
    </source>
</evidence>
<dbReference type="InterPro" id="IPR050463">
    <property type="entry name" value="Gfo/Idh/MocA_oxidrdct_glycsds"/>
</dbReference>
<dbReference type="PROSITE" id="PS51318">
    <property type="entry name" value="TAT"/>
    <property type="match status" value="1"/>
</dbReference>
<organism evidence="4 5">
    <name type="scientific">Prosthecobacter vanneervenii</name>
    <dbReference type="NCBI Taxonomy" id="48466"/>
    <lineage>
        <taxon>Bacteria</taxon>
        <taxon>Pseudomonadati</taxon>
        <taxon>Verrucomicrobiota</taxon>
        <taxon>Verrucomicrobiia</taxon>
        <taxon>Verrucomicrobiales</taxon>
        <taxon>Verrucomicrobiaceae</taxon>
        <taxon>Prosthecobacter</taxon>
    </lineage>
</organism>
<dbReference type="InterPro" id="IPR036291">
    <property type="entry name" value="NAD(P)-bd_dom_sf"/>
</dbReference>
<sequence>MPTSRRSFLKNSTLASAAAAFPALVRGQNLNSKLQVACVGVNGMGYSDLHNVGSHAAVKFVGFCDVDANRFDKADKEFPGVKHFSDYREMFSTLGDGFDAVTVGIPDHMHAPVAVAAMQRGKHVYCQKPLAHTVWEARQMRLWAEKKNLVTQMGNQIHSSIEYRMGTRLIKEGAIGKIKEVYSWVGVTGNERTRMFQPPPSAPVPANLNWDLWIGAAPMREYAPAYHPFIWRDWQDFGGGGLGDFGCHIMDPVFTALDLTAPISVHAKNSGINNQIWPTHETINYVFPGTQYTAGKTMKLTWMDGGLKPSHKLAQMPGDIDLPGSGSIFIGEGGTMVLAHVAGPRLYPLDKFTGFKYPKEEGRSHWHTWVDACLSGQKTSDGFHYAGPLAETVQLGNVATRLAIPKIDPITGRMEEANRVLEWDAANLKFTNAPEADKLLTKTYRPGFEVPAA</sequence>
<dbReference type="InterPro" id="IPR019546">
    <property type="entry name" value="TAT_signal_bac_arc"/>
</dbReference>
<dbReference type="InterPro" id="IPR000683">
    <property type="entry name" value="Gfo/Idh/MocA-like_OxRdtase_N"/>
</dbReference>
<keyword evidence="5" id="KW-1185">Reference proteome</keyword>
<dbReference type="PANTHER" id="PTHR43818:SF10">
    <property type="entry name" value="NADH-DEPENDENT DEHYDROGENASE-RELATED"/>
    <property type="match status" value="1"/>
</dbReference>
<name>A0A7W7YAM6_9BACT</name>
<dbReference type="GO" id="GO:0000166">
    <property type="term" value="F:nucleotide binding"/>
    <property type="evidence" value="ECO:0007669"/>
    <property type="project" value="InterPro"/>
</dbReference>
<dbReference type="SUPFAM" id="SSF51735">
    <property type="entry name" value="NAD(P)-binding Rossmann-fold domains"/>
    <property type="match status" value="1"/>
</dbReference>
<evidence type="ECO:0000313" key="5">
    <source>
        <dbReference type="Proteomes" id="UP000590740"/>
    </source>
</evidence>
<dbReference type="Pfam" id="PF01408">
    <property type="entry name" value="GFO_IDH_MocA"/>
    <property type="match status" value="1"/>
</dbReference>
<dbReference type="Gene3D" id="3.30.360.10">
    <property type="entry name" value="Dihydrodipicolinate Reductase, domain 2"/>
    <property type="match status" value="1"/>
</dbReference>
<proteinExistence type="predicted"/>
<dbReference type="Gene3D" id="3.40.50.720">
    <property type="entry name" value="NAD(P)-binding Rossmann-like Domain"/>
    <property type="match status" value="1"/>
</dbReference>
<feature type="signal peptide" evidence="1">
    <location>
        <begin position="1"/>
        <end position="17"/>
    </location>
</feature>
<dbReference type="NCBIfam" id="TIGR01409">
    <property type="entry name" value="TAT_signal_seq"/>
    <property type="match status" value="1"/>
</dbReference>
<dbReference type="Pfam" id="PF19051">
    <property type="entry name" value="GFO_IDH_MocA_C2"/>
    <property type="match status" value="1"/>
</dbReference>
<dbReference type="PANTHER" id="PTHR43818">
    <property type="entry name" value="BCDNA.GH03377"/>
    <property type="match status" value="1"/>
</dbReference>
<dbReference type="InterPro" id="IPR006311">
    <property type="entry name" value="TAT_signal"/>
</dbReference>